<gene>
    <name evidence="2" type="ORF">LCGC14_2608800</name>
</gene>
<dbReference type="InterPro" id="IPR029903">
    <property type="entry name" value="RmlD-like-bd"/>
</dbReference>
<sequence length="158" mass="17805">MKILVTGGNDIRNYTELRSEIEQHKDANWLIHLAAIVSTISCDLAGRHAYNVNVMGTNNVAELCKEFKVKLCYFSTTAIYKPGIEPILEDSEKKPHTIYGYTKYLGELTSQFVFKDLPDELLVLRPCFAFGGNNDRSIGYLVVKSGLYNEPINVQLDP</sequence>
<dbReference type="GO" id="GO:0048270">
    <property type="term" value="F:methionine adenosyltransferase regulator activity"/>
    <property type="evidence" value="ECO:0007669"/>
    <property type="project" value="TreeGrafter"/>
</dbReference>
<dbReference type="InterPro" id="IPR036291">
    <property type="entry name" value="NAD(P)-bd_dom_sf"/>
</dbReference>
<accession>A0A0F9CHI2</accession>
<dbReference type="GO" id="GO:0006556">
    <property type="term" value="P:S-adenosylmethionine biosynthetic process"/>
    <property type="evidence" value="ECO:0007669"/>
    <property type="project" value="TreeGrafter"/>
</dbReference>
<evidence type="ECO:0000259" key="1">
    <source>
        <dbReference type="Pfam" id="PF04321"/>
    </source>
</evidence>
<dbReference type="GO" id="GO:0048269">
    <property type="term" value="C:methionine adenosyltransferase complex"/>
    <property type="evidence" value="ECO:0007669"/>
    <property type="project" value="TreeGrafter"/>
</dbReference>
<dbReference type="EMBL" id="LAZR01044230">
    <property type="protein sequence ID" value="KKL05161.1"/>
    <property type="molecule type" value="Genomic_DNA"/>
</dbReference>
<dbReference type="PANTHER" id="PTHR10491:SF4">
    <property type="entry name" value="METHIONINE ADENOSYLTRANSFERASE 2 SUBUNIT BETA"/>
    <property type="match status" value="1"/>
</dbReference>
<dbReference type="Pfam" id="PF04321">
    <property type="entry name" value="RmlD_sub_bind"/>
    <property type="match status" value="1"/>
</dbReference>
<dbReference type="AlphaFoldDB" id="A0A0F9CHI2"/>
<dbReference type="InterPro" id="IPR005913">
    <property type="entry name" value="dTDP_dehydrorham_reduct"/>
</dbReference>
<evidence type="ECO:0000313" key="2">
    <source>
        <dbReference type="EMBL" id="KKL05161.1"/>
    </source>
</evidence>
<name>A0A0F9CHI2_9ZZZZ</name>
<dbReference type="Gene3D" id="3.40.50.720">
    <property type="entry name" value="NAD(P)-binding Rossmann-like Domain"/>
    <property type="match status" value="1"/>
</dbReference>
<proteinExistence type="predicted"/>
<dbReference type="SUPFAM" id="SSF51735">
    <property type="entry name" value="NAD(P)-binding Rossmann-fold domains"/>
    <property type="match status" value="1"/>
</dbReference>
<dbReference type="PANTHER" id="PTHR10491">
    <property type="entry name" value="DTDP-4-DEHYDRORHAMNOSE REDUCTASE"/>
    <property type="match status" value="1"/>
</dbReference>
<feature type="non-terminal residue" evidence="2">
    <location>
        <position position="158"/>
    </location>
</feature>
<feature type="domain" description="RmlD-like substrate binding" evidence="1">
    <location>
        <begin position="10"/>
        <end position="139"/>
    </location>
</feature>
<organism evidence="2">
    <name type="scientific">marine sediment metagenome</name>
    <dbReference type="NCBI Taxonomy" id="412755"/>
    <lineage>
        <taxon>unclassified sequences</taxon>
        <taxon>metagenomes</taxon>
        <taxon>ecological metagenomes</taxon>
    </lineage>
</organism>
<protein>
    <recommendedName>
        <fullName evidence="1">RmlD-like substrate binding domain-containing protein</fullName>
    </recommendedName>
</protein>
<comment type="caution">
    <text evidence="2">The sequence shown here is derived from an EMBL/GenBank/DDBJ whole genome shotgun (WGS) entry which is preliminary data.</text>
</comment>
<reference evidence="2" key="1">
    <citation type="journal article" date="2015" name="Nature">
        <title>Complex archaea that bridge the gap between prokaryotes and eukaryotes.</title>
        <authorList>
            <person name="Spang A."/>
            <person name="Saw J.H."/>
            <person name="Jorgensen S.L."/>
            <person name="Zaremba-Niedzwiedzka K."/>
            <person name="Martijn J."/>
            <person name="Lind A.E."/>
            <person name="van Eijk R."/>
            <person name="Schleper C."/>
            <person name="Guy L."/>
            <person name="Ettema T.J."/>
        </authorList>
    </citation>
    <scope>NUCLEOTIDE SEQUENCE</scope>
</reference>